<sequence length="136" mass="13630">MNSSSSSGVNFSTGGAVSGSTGVSPSSTTEYTVLCSNGGQGSVTVTVVDPTLSITATPSIIRVGDTSVIAWSATDVNSCSVSENNPDFTDSWSGASGSQTTSPITGETTYTLSCQTDAGSVSASATVRMIPSFEEF</sequence>
<accession>A0A1F6D1X9</accession>
<evidence type="ECO:0000313" key="3">
    <source>
        <dbReference type="Proteomes" id="UP000177659"/>
    </source>
</evidence>
<dbReference type="AlphaFoldDB" id="A0A1F6D1X9"/>
<proteinExistence type="predicted"/>
<dbReference type="EMBL" id="MFLC01000005">
    <property type="protein sequence ID" value="OGG55301.1"/>
    <property type="molecule type" value="Genomic_DNA"/>
</dbReference>
<name>A0A1F6D1X9_9BACT</name>
<protein>
    <submittedName>
        <fullName evidence="2">Uncharacterized protein</fullName>
    </submittedName>
</protein>
<organism evidence="2 3">
    <name type="scientific">Candidatus Kaiserbacteria bacterium RIFCSPHIGHO2_02_FULL_49_11</name>
    <dbReference type="NCBI Taxonomy" id="1798489"/>
    <lineage>
        <taxon>Bacteria</taxon>
        <taxon>Candidatus Kaiseribacteriota</taxon>
    </lineage>
</organism>
<evidence type="ECO:0000256" key="1">
    <source>
        <dbReference type="SAM" id="MobiDB-lite"/>
    </source>
</evidence>
<gene>
    <name evidence="2" type="ORF">A3D62_01610</name>
</gene>
<evidence type="ECO:0000313" key="2">
    <source>
        <dbReference type="EMBL" id="OGG55301.1"/>
    </source>
</evidence>
<feature type="region of interest" description="Disordered" evidence="1">
    <location>
        <begin position="1"/>
        <end position="24"/>
    </location>
</feature>
<dbReference type="Proteomes" id="UP000177659">
    <property type="component" value="Unassembled WGS sequence"/>
</dbReference>
<reference evidence="2 3" key="1">
    <citation type="journal article" date="2016" name="Nat. Commun.">
        <title>Thousands of microbial genomes shed light on interconnected biogeochemical processes in an aquifer system.</title>
        <authorList>
            <person name="Anantharaman K."/>
            <person name="Brown C.T."/>
            <person name="Hug L.A."/>
            <person name="Sharon I."/>
            <person name="Castelle C.J."/>
            <person name="Probst A.J."/>
            <person name="Thomas B.C."/>
            <person name="Singh A."/>
            <person name="Wilkins M.J."/>
            <person name="Karaoz U."/>
            <person name="Brodie E.L."/>
            <person name="Williams K.H."/>
            <person name="Hubbard S.S."/>
            <person name="Banfield J.F."/>
        </authorList>
    </citation>
    <scope>NUCLEOTIDE SEQUENCE [LARGE SCALE GENOMIC DNA]</scope>
</reference>
<comment type="caution">
    <text evidence="2">The sequence shown here is derived from an EMBL/GenBank/DDBJ whole genome shotgun (WGS) entry which is preliminary data.</text>
</comment>